<proteinExistence type="predicted"/>
<feature type="non-terminal residue" evidence="1">
    <location>
        <position position="158"/>
    </location>
</feature>
<feature type="non-terminal residue" evidence="1">
    <location>
        <position position="1"/>
    </location>
</feature>
<reference evidence="1" key="1">
    <citation type="submission" date="2022-10" db="EMBL/GenBank/DDBJ databases">
        <authorList>
            <person name="Chen Y."/>
            <person name="Dougan E. K."/>
            <person name="Chan C."/>
            <person name="Rhodes N."/>
            <person name="Thang M."/>
        </authorList>
    </citation>
    <scope>NUCLEOTIDE SEQUENCE</scope>
</reference>
<keyword evidence="3" id="KW-1185">Reference proteome</keyword>
<dbReference type="EMBL" id="CAMXCT010003354">
    <property type="protein sequence ID" value="CAI4004049.1"/>
    <property type="molecule type" value="Genomic_DNA"/>
</dbReference>
<evidence type="ECO:0000313" key="2">
    <source>
        <dbReference type="EMBL" id="CAL1157424.1"/>
    </source>
</evidence>
<protein>
    <submittedName>
        <fullName evidence="1">Uncharacterized protein</fullName>
    </submittedName>
</protein>
<gene>
    <name evidence="1" type="ORF">C1SCF055_LOCUS29866</name>
</gene>
<dbReference type="EMBL" id="CAMXCT020003354">
    <property type="protein sequence ID" value="CAL1157424.1"/>
    <property type="molecule type" value="Genomic_DNA"/>
</dbReference>
<dbReference type="EMBL" id="CAMXCT030003354">
    <property type="protein sequence ID" value="CAL4791361.1"/>
    <property type="molecule type" value="Genomic_DNA"/>
</dbReference>
<evidence type="ECO:0000313" key="1">
    <source>
        <dbReference type="EMBL" id="CAI4004049.1"/>
    </source>
</evidence>
<accession>A0A9P1D6A3</accession>
<comment type="caution">
    <text evidence="1">The sequence shown here is derived from an EMBL/GenBank/DDBJ whole genome shotgun (WGS) entry which is preliminary data.</text>
</comment>
<sequence length="158" mass="17209">VHILRSICCAPLDPVALHADAWGLKKLFTYGVRKGGHDKDTAVNPFFDELWKHWYVQSGCTDIPVEVDDSDDESSDFTMYLCVKSDPYGPAPDGNGGAVKAGKSELAPPVVAPVEEPTIPVEKLVIVEDSPLKLTTKKEEVDAMPMSTAQIEGRITKL</sequence>
<evidence type="ECO:0000313" key="3">
    <source>
        <dbReference type="Proteomes" id="UP001152797"/>
    </source>
</evidence>
<name>A0A9P1D6A3_9DINO</name>
<dbReference type="AlphaFoldDB" id="A0A9P1D6A3"/>
<reference evidence="2" key="2">
    <citation type="submission" date="2024-04" db="EMBL/GenBank/DDBJ databases">
        <authorList>
            <person name="Chen Y."/>
            <person name="Shah S."/>
            <person name="Dougan E. K."/>
            <person name="Thang M."/>
            <person name="Chan C."/>
        </authorList>
    </citation>
    <scope>NUCLEOTIDE SEQUENCE [LARGE SCALE GENOMIC DNA]</scope>
</reference>
<organism evidence="1">
    <name type="scientific">Cladocopium goreaui</name>
    <dbReference type="NCBI Taxonomy" id="2562237"/>
    <lineage>
        <taxon>Eukaryota</taxon>
        <taxon>Sar</taxon>
        <taxon>Alveolata</taxon>
        <taxon>Dinophyceae</taxon>
        <taxon>Suessiales</taxon>
        <taxon>Symbiodiniaceae</taxon>
        <taxon>Cladocopium</taxon>
    </lineage>
</organism>
<dbReference type="Proteomes" id="UP001152797">
    <property type="component" value="Unassembled WGS sequence"/>
</dbReference>